<dbReference type="InterPro" id="IPR018244">
    <property type="entry name" value="Allrgn_V5/Tpx1_CS"/>
</dbReference>
<feature type="compositionally biased region" description="Polar residues" evidence="1">
    <location>
        <begin position="98"/>
        <end position="111"/>
    </location>
</feature>
<dbReference type="AlphaFoldDB" id="A0A6P8IBN1"/>
<dbReference type="KEGG" id="aten:116300113"/>
<proteinExistence type="predicted"/>
<dbReference type="InParanoid" id="A0A6P8IBN1"/>
<dbReference type="PROSITE" id="PS01009">
    <property type="entry name" value="CRISP_1"/>
    <property type="match status" value="1"/>
</dbReference>
<dbReference type="PANTHER" id="PTHR10334">
    <property type="entry name" value="CYSTEINE-RICH SECRETORY PROTEIN-RELATED"/>
    <property type="match status" value="1"/>
</dbReference>
<feature type="compositionally biased region" description="Polar residues" evidence="1">
    <location>
        <begin position="292"/>
        <end position="303"/>
    </location>
</feature>
<dbReference type="InterPro" id="IPR035940">
    <property type="entry name" value="CAP_sf"/>
</dbReference>
<evidence type="ECO:0000313" key="5">
    <source>
        <dbReference type="RefSeq" id="XP_031564746.1"/>
    </source>
</evidence>
<dbReference type="InterPro" id="IPR014044">
    <property type="entry name" value="CAP_dom"/>
</dbReference>
<dbReference type="SMART" id="SM00198">
    <property type="entry name" value="SCP"/>
    <property type="match status" value="1"/>
</dbReference>
<dbReference type="FunFam" id="3.40.33.10:FF:000002">
    <property type="entry name" value="Golgi-associated plant pathogenesis-related protein 1"/>
    <property type="match status" value="1"/>
</dbReference>
<evidence type="ECO:0000259" key="3">
    <source>
        <dbReference type="SMART" id="SM00198"/>
    </source>
</evidence>
<feature type="region of interest" description="Disordered" evidence="1">
    <location>
        <begin position="292"/>
        <end position="311"/>
    </location>
</feature>
<accession>A0A6P8IBN1</accession>
<dbReference type="RefSeq" id="XP_031564746.1">
    <property type="nucleotide sequence ID" value="XM_031708886.1"/>
</dbReference>
<dbReference type="Pfam" id="PF00188">
    <property type="entry name" value="CAP"/>
    <property type="match status" value="1"/>
</dbReference>
<feature type="region of interest" description="Disordered" evidence="1">
    <location>
        <begin position="69"/>
        <end position="124"/>
    </location>
</feature>
<name>A0A6P8IBN1_ACTTE</name>
<keyword evidence="4" id="KW-1185">Reference proteome</keyword>
<reference evidence="5" key="1">
    <citation type="submission" date="2025-08" db="UniProtKB">
        <authorList>
            <consortium name="RefSeq"/>
        </authorList>
    </citation>
    <scope>IDENTIFICATION</scope>
    <source>
        <tissue evidence="5">Tentacle</tissue>
    </source>
</reference>
<protein>
    <submittedName>
        <fullName evidence="5">Protein PRY1-like</fullName>
    </submittedName>
</protein>
<dbReference type="GeneID" id="116300113"/>
<keyword evidence="2" id="KW-0732">Signal</keyword>
<feature type="compositionally biased region" description="Polar residues" evidence="1">
    <location>
        <begin position="76"/>
        <end position="90"/>
    </location>
</feature>
<evidence type="ECO:0000313" key="4">
    <source>
        <dbReference type="Proteomes" id="UP000515163"/>
    </source>
</evidence>
<dbReference type="Gene3D" id="3.40.33.10">
    <property type="entry name" value="CAP"/>
    <property type="match status" value="1"/>
</dbReference>
<evidence type="ECO:0000256" key="1">
    <source>
        <dbReference type="SAM" id="MobiDB-lite"/>
    </source>
</evidence>
<organism evidence="4 5">
    <name type="scientific">Actinia tenebrosa</name>
    <name type="common">Australian red waratah sea anemone</name>
    <dbReference type="NCBI Taxonomy" id="6105"/>
    <lineage>
        <taxon>Eukaryota</taxon>
        <taxon>Metazoa</taxon>
        <taxon>Cnidaria</taxon>
        <taxon>Anthozoa</taxon>
        <taxon>Hexacorallia</taxon>
        <taxon>Actiniaria</taxon>
        <taxon>Actiniidae</taxon>
        <taxon>Actinia</taxon>
    </lineage>
</organism>
<feature type="signal peptide" evidence="2">
    <location>
        <begin position="1"/>
        <end position="18"/>
    </location>
</feature>
<dbReference type="InterPro" id="IPR034113">
    <property type="entry name" value="SCP_GAPR1-like"/>
</dbReference>
<feature type="chain" id="PRO_5027745460" evidence="2">
    <location>
        <begin position="19"/>
        <end position="349"/>
    </location>
</feature>
<dbReference type="Proteomes" id="UP000515163">
    <property type="component" value="Unplaced"/>
</dbReference>
<dbReference type="InterPro" id="IPR001283">
    <property type="entry name" value="CRISP-related"/>
</dbReference>
<dbReference type="OrthoDB" id="5958669at2759"/>
<feature type="domain" description="SCP" evidence="3">
    <location>
        <begin position="130"/>
        <end position="270"/>
    </location>
</feature>
<evidence type="ECO:0000256" key="2">
    <source>
        <dbReference type="SAM" id="SignalP"/>
    </source>
</evidence>
<dbReference type="CDD" id="cd05382">
    <property type="entry name" value="CAP_GAPR1-like"/>
    <property type="match status" value="1"/>
</dbReference>
<dbReference type="PRINTS" id="PR00837">
    <property type="entry name" value="V5TPXLIKE"/>
</dbReference>
<dbReference type="GO" id="GO:0005576">
    <property type="term" value="C:extracellular region"/>
    <property type="evidence" value="ECO:0007669"/>
    <property type="project" value="InterPro"/>
</dbReference>
<gene>
    <name evidence="5" type="primary">LOC116300113</name>
</gene>
<dbReference type="SUPFAM" id="SSF55797">
    <property type="entry name" value="PR-1-like"/>
    <property type="match status" value="1"/>
</dbReference>
<sequence>MAWFARIMVLVIYASVTCKSGLSGRVGKFQIADNSVKGEGTYSLNNSTAEINLHLLIGNTLKQEQQQMKIPVMKPTESTKQTGRESGTANQPPPGPAIQTTSSSKDGNNPQERPLKPLQPEQELSDEDMAFAYDGLRGHNKFRKVHNSKLLKLDKKMTADAQNFARQLAKLGTLKHSARDSRQGQGENLAMGCSSGDVTMSAETATKQWYDEVCKYDFGNKSFQKPCGHFSQVVWKASDRIGIGQAKGTKWGMNCTFIVARYAPLGNIANLTGDNVEKGSFDQSYCNTVTRASLEKNSGPQTQDENEENPGYYPNYGLNEGFLNDEGEGSKLVGFREKIPRANFKIEVL</sequence>